<feature type="region of interest" description="Disordered" evidence="5">
    <location>
        <begin position="237"/>
        <end position="303"/>
    </location>
</feature>
<protein>
    <recommendedName>
        <fullName evidence="6">HSF-type DNA-binding domain-containing protein</fullName>
    </recommendedName>
</protein>
<dbReference type="AlphaFoldDB" id="A0A9W7KRS1"/>
<evidence type="ECO:0000256" key="2">
    <source>
        <dbReference type="ARBA" id="ARBA00023125"/>
    </source>
</evidence>
<dbReference type="InterPro" id="IPR000232">
    <property type="entry name" value="HSF_DNA-bd"/>
</dbReference>
<comment type="subcellular location">
    <subcellularLocation>
        <location evidence="1">Nucleus</location>
    </subcellularLocation>
</comment>
<dbReference type="PANTHER" id="PTHR10015:SF206">
    <property type="entry name" value="HSF-TYPE DNA-BINDING DOMAIN-CONTAINING PROTEIN"/>
    <property type="match status" value="1"/>
</dbReference>
<proteinExistence type="inferred from homology"/>
<reference evidence="7" key="1">
    <citation type="submission" date="2022-07" db="EMBL/GenBank/DDBJ databases">
        <title>Genome analysis of Parmales, a sister group of diatoms, reveals the evolutionary specialization of diatoms from phago-mixotrophs to photoautotrophs.</title>
        <authorList>
            <person name="Ban H."/>
            <person name="Sato S."/>
            <person name="Yoshikawa S."/>
            <person name="Kazumasa Y."/>
            <person name="Nakamura Y."/>
            <person name="Ichinomiya M."/>
            <person name="Saitoh K."/>
            <person name="Sato N."/>
            <person name="Blanc-Mathieu R."/>
            <person name="Endo H."/>
            <person name="Kuwata A."/>
            <person name="Ogata H."/>
        </authorList>
    </citation>
    <scope>NUCLEOTIDE SEQUENCE</scope>
</reference>
<keyword evidence="2" id="KW-0238">DNA-binding</keyword>
<dbReference type="GO" id="GO:0043565">
    <property type="term" value="F:sequence-specific DNA binding"/>
    <property type="evidence" value="ECO:0007669"/>
    <property type="project" value="InterPro"/>
</dbReference>
<evidence type="ECO:0000256" key="3">
    <source>
        <dbReference type="ARBA" id="ARBA00023242"/>
    </source>
</evidence>
<name>A0A9W7KRS1_9STRA</name>
<dbReference type="Pfam" id="PF00447">
    <property type="entry name" value="HSF_DNA-bind"/>
    <property type="match status" value="1"/>
</dbReference>
<dbReference type="GO" id="GO:0003700">
    <property type="term" value="F:DNA-binding transcription factor activity"/>
    <property type="evidence" value="ECO:0007669"/>
    <property type="project" value="InterPro"/>
</dbReference>
<dbReference type="Gene3D" id="1.10.10.10">
    <property type="entry name" value="Winged helix-like DNA-binding domain superfamily/Winged helix DNA-binding domain"/>
    <property type="match status" value="1"/>
</dbReference>
<dbReference type="OrthoDB" id="60033at2759"/>
<dbReference type="InterPro" id="IPR036388">
    <property type="entry name" value="WH-like_DNA-bd_sf"/>
</dbReference>
<organism evidence="7 8">
    <name type="scientific">Triparma retinervis</name>
    <dbReference type="NCBI Taxonomy" id="2557542"/>
    <lineage>
        <taxon>Eukaryota</taxon>
        <taxon>Sar</taxon>
        <taxon>Stramenopiles</taxon>
        <taxon>Ochrophyta</taxon>
        <taxon>Bolidophyceae</taxon>
        <taxon>Parmales</taxon>
        <taxon>Triparmaceae</taxon>
        <taxon>Triparma</taxon>
    </lineage>
</organism>
<feature type="compositionally biased region" description="Polar residues" evidence="5">
    <location>
        <begin position="293"/>
        <end position="303"/>
    </location>
</feature>
<comment type="caution">
    <text evidence="7">The sequence shown here is derived from an EMBL/GenBank/DDBJ whole genome shotgun (WGS) entry which is preliminary data.</text>
</comment>
<accession>A0A9W7KRS1</accession>
<dbReference type="GO" id="GO:0005634">
    <property type="term" value="C:nucleus"/>
    <property type="evidence" value="ECO:0007669"/>
    <property type="project" value="UniProtKB-SubCell"/>
</dbReference>
<evidence type="ECO:0000259" key="6">
    <source>
        <dbReference type="SMART" id="SM00415"/>
    </source>
</evidence>
<evidence type="ECO:0000313" key="7">
    <source>
        <dbReference type="EMBL" id="GMI09186.1"/>
    </source>
</evidence>
<evidence type="ECO:0000256" key="4">
    <source>
        <dbReference type="RuleBase" id="RU004020"/>
    </source>
</evidence>
<dbReference type="PRINTS" id="PR00056">
    <property type="entry name" value="HSFDOMAIN"/>
</dbReference>
<comment type="similarity">
    <text evidence="4">Belongs to the HSF family.</text>
</comment>
<keyword evidence="8" id="KW-1185">Reference proteome</keyword>
<evidence type="ECO:0000313" key="8">
    <source>
        <dbReference type="Proteomes" id="UP001165082"/>
    </source>
</evidence>
<gene>
    <name evidence="7" type="ORF">TrRE_jg9819</name>
</gene>
<sequence length="594" mass="63945">MSGFVGKLFSMVNESPNDIVDWLPSGDAFQILDLERLESQTLPLHFRHSRFQSLVRQLNFYNFRKVNRERTFWVYKHPLFHRDHPEMLPHLRRKTCPGVDGRRSKDEPITTGANHHRGTEEKRQPSGTRSSARVGRPPRNHDAYTPVVSVAPHSFSSTSSVVGGSSAPQPSASLSSQPASSAAAHAAQQQQQAGPGGGSDGEFPGYGHLGGSAHNSRSGSPSFDLSSSFDEAYGNKRKAGLASNSNRAERSERSQMVASVSQQLEAYAKRARTASGSSNGIGSGRSSTPVPFGTSSHFSSSFNQIPKTPSSAFCPKLTISLPTNPVTDAHPSIHVSSPHYATLSSTPITDLSLTSMIASKISKVSPETNAALTRFCLSTPPTAILDPKTKEERLQELFGKDNRVKEDFNRYRDALNPNSSFDWCGNQRAAASTCQPVSVKSESSKSAVALATNTVVDHPPSNEKENDNANSVQKELNNAVTLELEGELAAACGALLDPPLDDTNSACDPSSRAALKSSPVSTAITAGAAAAAAAASSLSFSARPVDMKDFTPFCINHLRDTFKEGYEKHGFTEREVEAVENAIRVWFRAAMVTQ</sequence>
<evidence type="ECO:0000256" key="5">
    <source>
        <dbReference type="SAM" id="MobiDB-lite"/>
    </source>
</evidence>
<dbReference type="PANTHER" id="PTHR10015">
    <property type="entry name" value="HEAT SHOCK TRANSCRIPTION FACTOR"/>
    <property type="match status" value="1"/>
</dbReference>
<keyword evidence="3" id="KW-0539">Nucleus</keyword>
<dbReference type="InterPro" id="IPR036390">
    <property type="entry name" value="WH_DNA-bd_sf"/>
</dbReference>
<feature type="compositionally biased region" description="Low complexity" evidence="5">
    <location>
        <begin position="148"/>
        <end position="193"/>
    </location>
</feature>
<feature type="region of interest" description="Disordered" evidence="5">
    <location>
        <begin position="91"/>
        <end position="224"/>
    </location>
</feature>
<dbReference type="SMART" id="SM00415">
    <property type="entry name" value="HSF"/>
    <property type="match status" value="1"/>
</dbReference>
<evidence type="ECO:0000256" key="1">
    <source>
        <dbReference type="ARBA" id="ARBA00004123"/>
    </source>
</evidence>
<feature type="domain" description="HSF-type DNA-binding" evidence="6">
    <location>
        <begin position="1"/>
        <end position="94"/>
    </location>
</feature>
<feature type="compositionally biased region" description="Low complexity" evidence="5">
    <location>
        <begin position="275"/>
        <end position="287"/>
    </location>
</feature>
<dbReference type="Proteomes" id="UP001165082">
    <property type="component" value="Unassembled WGS sequence"/>
</dbReference>
<dbReference type="SUPFAM" id="SSF46785">
    <property type="entry name" value="Winged helix' DNA-binding domain"/>
    <property type="match status" value="1"/>
</dbReference>
<dbReference type="EMBL" id="BRXZ01000301">
    <property type="protein sequence ID" value="GMI09186.1"/>
    <property type="molecule type" value="Genomic_DNA"/>
</dbReference>